<keyword evidence="1" id="KW-0812">Transmembrane</keyword>
<gene>
    <name evidence="2" type="ORF">EVAR_76001_1</name>
</gene>
<dbReference type="Proteomes" id="UP000299102">
    <property type="component" value="Unassembled WGS sequence"/>
</dbReference>
<keyword evidence="2" id="KW-0695">RNA-directed DNA polymerase</keyword>
<sequence>MSKPESHRAWMVSVIKPLSASSPLLALLIAIFNAYLKSCYFSSVWKEAVVIGISKPRKPPDLPASYRPISLLNSLGKLYERILKSRLSDHHIKKGLTIDLLMNSLDFFPTSHVSKKLSD</sequence>
<dbReference type="OrthoDB" id="416454at2759"/>
<evidence type="ECO:0000256" key="1">
    <source>
        <dbReference type="SAM" id="Phobius"/>
    </source>
</evidence>
<keyword evidence="2" id="KW-0548">Nucleotidyltransferase</keyword>
<proteinExistence type="predicted"/>
<evidence type="ECO:0000313" key="2">
    <source>
        <dbReference type="EMBL" id="GBP23287.1"/>
    </source>
</evidence>
<dbReference type="AlphaFoldDB" id="A0A4C1UB16"/>
<comment type="caution">
    <text evidence="2">The sequence shown here is derived from an EMBL/GenBank/DDBJ whole genome shotgun (WGS) entry which is preliminary data.</text>
</comment>
<reference evidence="2 3" key="1">
    <citation type="journal article" date="2019" name="Commun. Biol.">
        <title>The bagworm genome reveals a unique fibroin gene that provides high tensile strength.</title>
        <authorList>
            <person name="Kono N."/>
            <person name="Nakamura H."/>
            <person name="Ohtoshi R."/>
            <person name="Tomita M."/>
            <person name="Numata K."/>
            <person name="Arakawa K."/>
        </authorList>
    </citation>
    <scope>NUCLEOTIDE SEQUENCE [LARGE SCALE GENOMIC DNA]</scope>
</reference>
<dbReference type="EMBL" id="BGZK01000149">
    <property type="protein sequence ID" value="GBP23287.1"/>
    <property type="molecule type" value="Genomic_DNA"/>
</dbReference>
<keyword evidence="1" id="KW-1133">Transmembrane helix</keyword>
<name>A0A4C1UB16_EUMVA</name>
<evidence type="ECO:0000313" key="3">
    <source>
        <dbReference type="Proteomes" id="UP000299102"/>
    </source>
</evidence>
<keyword evidence="2" id="KW-0808">Transferase</keyword>
<dbReference type="GO" id="GO:0003964">
    <property type="term" value="F:RNA-directed DNA polymerase activity"/>
    <property type="evidence" value="ECO:0007669"/>
    <property type="project" value="UniProtKB-KW"/>
</dbReference>
<accession>A0A4C1UB16</accession>
<keyword evidence="3" id="KW-1185">Reference proteome</keyword>
<keyword evidence="1" id="KW-0472">Membrane</keyword>
<feature type="transmembrane region" description="Helical" evidence="1">
    <location>
        <begin position="20"/>
        <end position="36"/>
    </location>
</feature>
<protein>
    <submittedName>
        <fullName evidence="2">Probable RNA-directed DNA polymerase from transposon X-element</fullName>
    </submittedName>
</protein>
<dbReference type="PANTHER" id="PTHR19446">
    <property type="entry name" value="REVERSE TRANSCRIPTASES"/>
    <property type="match status" value="1"/>
</dbReference>
<organism evidence="2 3">
    <name type="scientific">Eumeta variegata</name>
    <name type="common">Bagworm moth</name>
    <name type="synonym">Eumeta japonica</name>
    <dbReference type="NCBI Taxonomy" id="151549"/>
    <lineage>
        <taxon>Eukaryota</taxon>
        <taxon>Metazoa</taxon>
        <taxon>Ecdysozoa</taxon>
        <taxon>Arthropoda</taxon>
        <taxon>Hexapoda</taxon>
        <taxon>Insecta</taxon>
        <taxon>Pterygota</taxon>
        <taxon>Neoptera</taxon>
        <taxon>Endopterygota</taxon>
        <taxon>Lepidoptera</taxon>
        <taxon>Glossata</taxon>
        <taxon>Ditrysia</taxon>
        <taxon>Tineoidea</taxon>
        <taxon>Psychidae</taxon>
        <taxon>Oiketicinae</taxon>
        <taxon>Eumeta</taxon>
    </lineage>
</organism>